<sequence length="98" mass="11118">MLQLLQLIALIIGFMAFGFFAKANVTIIKFRKLTNWGLLQLWTGNLNTQTLVKHAPVANNLVEKKLLRAIVTHDRTKNIVYFCVVVNVLILVISLLNK</sequence>
<name>A0ABU3GZB7_9SPHI</name>
<comment type="caution">
    <text evidence="2">The sequence shown here is derived from an EMBL/GenBank/DDBJ whole genome shotgun (WGS) entry which is preliminary data.</text>
</comment>
<organism evidence="2 3">
    <name type="scientific">Mucilaginibacter terrae</name>
    <dbReference type="NCBI Taxonomy" id="1955052"/>
    <lineage>
        <taxon>Bacteria</taxon>
        <taxon>Pseudomonadati</taxon>
        <taxon>Bacteroidota</taxon>
        <taxon>Sphingobacteriia</taxon>
        <taxon>Sphingobacteriales</taxon>
        <taxon>Sphingobacteriaceae</taxon>
        <taxon>Mucilaginibacter</taxon>
    </lineage>
</organism>
<dbReference type="EMBL" id="JAVLVU010000001">
    <property type="protein sequence ID" value="MDT3404015.1"/>
    <property type="molecule type" value="Genomic_DNA"/>
</dbReference>
<keyword evidence="1" id="KW-0472">Membrane</keyword>
<keyword evidence="3" id="KW-1185">Reference proteome</keyword>
<feature type="transmembrane region" description="Helical" evidence="1">
    <location>
        <begin position="78"/>
        <end position="96"/>
    </location>
</feature>
<accession>A0ABU3GZB7</accession>
<gene>
    <name evidence="2" type="ORF">QE417_003087</name>
</gene>
<keyword evidence="1" id="KW-0812">Transmembrane</keyword>
<dbReference type="Proteomes" id="UP001258315">
    <property type="component" value="Unassembled WGS sequence"/>
</dbReference>
<evidence type="ECO:0000313" key="3">
    <source>
        <dbReference type="Proteomes" id="UP001258315"/>
    </source>
</evidence>
<evidence type="ECO:0000256" key="1">
    <source>
        <dbReference type="SAM" id="Phobius"/>
    </source>
</evidence>
<feature type="transmembrane region" description="Helical" evidence="1">
    <location>
        <begin position="6"/>
        <end position="25"/>
    </location>
</feature>
<reference evidence="3" key="1">
    <citation type="submission" date="2023-07" db="EMBL/GenBank/DDBJ databases">
        <title>Functional and genomic diversity of the sorghum phyllosphere microbiome.</title>
        <authorList>
            <person name="Shade A."/>
        </authorList>
    </citation>
    <scope>NUCLEOTIDE SEQUENCE [LARGE SCALE GENOMIC DNA]</scope>
    <source>
        <strain evidence="3">SORGH_AS_0422</strain>
    </source>
</reference>
<keyword evidence="1" id="KW-1133">Transmembrane helix</keyword>
<evidence type="ECO:0000313" key="2">
    <source>
        <dbReference type="EMBL" id="MDT3404015.1"/>
    </source>
</evidence>
<protein>
    <submittedName>
        <fullName evidence="2">Uncharacterized protein</fullName>
    </submittedName>
</protein>
<proteinExistence type="predicted"/>
<dbReference type="RefSeq" id="WP_311951356.1">
    <property type="nucleotide sequence ID" value="NZ_JAVLVU010000001.1"/>
</dbReference>